<keyword evidence="2" id="KW-1185">Reference proteome</keyword>
<dbReference type="InterPro" id="IPR044517">
    <property type="entry name" value="PHOX1-4"/>
</dbReference>
<dbReference type="Proteomes" id="UP001396334">
    <property type="component" value="Unassembled WGS sequence"/>
</dbReference>
<dbReference type="EMBL" id="JBBPBN010000001">
    <property type="protein sequence ID" value="KAK9045735.1"/>
    <property type="molecule type" value="Genomic_DNA"/>
</dbReference>
<name>A0ABR2U7P7_9ROSI</name>
<dbReference type="PANTHER" id="PTHR46183">
    <property type="entry name" value="PROTEIN CLMP1"/>
    <property type="match status" value="1"/>
</dbReference>
<protein>
    <submittedName>
        <fullName evidence="1">Uncharacterized protein</fullName>
    </submittedName>
</protein>
<organism evidence="1 2">
    <name type="scientific">Hibiscus sabdariffa</name>
    <name type="common">roselle</name>
    <dbReference type="NCBI Taxonomy" id="183260"/>
    <lineage>
        <taxon>Eukaryota</taxon>
        <taxon>Viridiplantae</taxon>
        <taxon>Streptophyta</taxon>
        <taxon>Embryophyta</taxon>
        <taxon>Tracheophyta</taxon>
        <taxon>Spermatophyta</taxon>
        <taxon>Magnoliopsida</taxon>
        <taxon>eudicotyledons</taxon>
        <taxon>Gunneridae</taxon>
        <taxon>Pentapetalae</taxon>
        <taxon>rosids</taxon>
        <taxon>malvids</taxon>
        <taxon>Malvales</taxon>
        <taxon>Malvaceae</taxon>
        <taxon>Malvoideae</taxon>
        <taxon>Hibiscus</taxon>
    </lineage>
</organism>
<sequence>MEDTVTSEEAQDLFGRAAEKFKELTALTLFNWGNVHMSRARKSLYTTDDGSRESVLEQIKTTYDWVKLEYMEACKKYEEALRTKPDFYEAILVLGQQQFEQAKLSWACYSGRRYKCNACMSFPIQRRNKTKCIKLENIYQQMRLARIYLEVAVEKFEHARASTTDIAVMVKNHCSNNNALEGLGFKIDEIIQAWNEMYEAKNWQSKISSFRLEPLLGRRVSKIYHALELACCFVWGSRKQADERHIT</sequence>
<evidence type="ECO:0000313" key="1">
    <source>
        <dbReference type="EMBL" id="KAK9045735.1"/>
    </source>
</evidence>
<reference evidence="1 2" key="1">
    <citation type="journal article" date="2024" name="G3 (Bethesda)">
        <title>Genome assembly of Hibiscus sabdariffa L. provides insights into metabolisms of medicinal natural products.</title>
        <authorList>
            <person name="Kim T."/>
        </authorList>
    </citation>
    <scope>NUCLEOTIDE SEQUENCE [LARGE SCALE GENOMIC DNA]</scope>
    <source>
        <strain evidence="1">TK-2024</strain>
        <tissue evidence="1">Old leaves</tissue>
    </source>
</reference>
<proteinExistence type="predicted"/>
<gene>
    <name evidence="1" type="ORF">V6N11_051643</name>
</gene>
<evidence type="ECO:0000313" key="2">
    <source>
        <dbReference type="Proteomes" id="UP001396334"/>
    </source>
</evidence>
<comment type="caution">
    <text evidence="1">The sequence shown here is derived from an EMBL/GenBank/DDBJ whole genome shotgun (WGS) entry which is preliminary data.</text>
</comment>
<dbReference type="PANTHER" id="PTHR46183:SF16">
    <property type="entry name" value="PROTEIN PHOX3"/>
    <property type="match status" value="1"/>
</dbReference>
<accession>A0ABR2U7P7</accession>